<gene>
    <name evidence="1" type="ORF">KB1_01700</name>
</gene>
<evidence type="ECO:0000313" key="1">
    <source>
        <dbReference type="EMBL" id="BCY24180.1"/>
    </source>
</evidence>
<dbReference type="AlphaFoldDB" id="A0AAD1KNQ0"/>
<reference evidence="1" key="1">
    <citation type="submission" date="2021-06" db="EMBL/GenBank/DDBJ databases">
        <title>Genome sequence of Cutibacterium modestum strain KB17-24694.</title>
        <authorList>
            <person name="Dekio I."/>
            <person name="Asahina A."/>
            <person name="Nishida M."/>
        </authorList>
    </citation>
    <scope>NUCLEOTIDE SEQUENCE</scope>
    <source>
        <strain evidence="1">KB17-24694</strain>
    </source>
</reference>
<dbReference type="EMBL" id="AP024747">
    <property type="protein sequence ID" value="BCY24180.1"/>
    <property type="molecule type" value="Genomic_DNA"/>
</dbReference>
<proteinExistence type="predicted"/>
<protein>
    <submittedName>
        <fullName evidence="1">Uncharacterized protein</fullName>
    </submittedName>
</protein>
<sequence>MSHYLQPIHNSDDRVCRVYHGFFVGVRGDNLYILDPSTAGALGNGEQTIESPFRLIGPSGHSALGPATSQPDACDYFPALMSEAHAIHQDVRIGLEPEFLSTCTEPPKLRSC</sequence>
<organism evidence="1 2">
    <name type="scientific">Cutibacterium modestum</name>
    <dbReference type="NCBI Taxonomy" id="2559073"/>
    <lineage>
        <taxon>Bacteria</taxon>
        <taxon>Bacillati</taxon>
        <taxon>Actinomycetota</taxon>
        <taxon>Actinomycetes</taxon>
        <taxon>Propionibacteriales</taxon>
        <taxon>Propionibacteriaceae</taxon>
        <taxon>Cutibacterium</taxon>
    </lineage>
</organism>
<name>A0AAD1KNQ0_9ACTN</name>
<evidence type="ECO:0000313" key="2">
    <source>
        <dbReference type="Proteomes" id="UP000825072"/>
    </source>
</evidence>
<accession>A0AAD1KNQ0</accession>
<dbReference type="Proteomes" id="UP000825072">
    <property type="component" value="Chromosome 1"/>
</dbReference>